<dbReference type="SUPFAM" id="SSF53098">
    <property type="entry name" value="Ribonuclease H-like"/>
    <property type="match status" value="1"/>
</dbReference>
<reference evidence="2" key="2">
    <citation type="submission" date="2020-09" db="EMBL/GenBank/DDBJ databases">
        <authorList>
            <person name="Sun Q."/>
            <person name="Kim S."/>
        </authorList>
    </citation>
    <scope>NUCLEOTIDE SEQUENCE</scope>
    <source>
        <strain evidence="2">KCTC 32255</strain>
    </source>
</reference>
<dbReference type="InterPro" id="IPR036397">
    <property type="entry name" value="RNaseH_sf"/>
</dbReference>
<dbReference type="InterPro" id="IPR012337">
    <property type="entry name" value="RNaseH-like_sf"/>
</dbReference>
<dbReference type="GO" id="GO:0003676">
    <property type="term" value="F:nucleic acid binding"/>
    <property type="evidence" value="ECO:0007669"/>
    <property type="project" value="InterPro"/>
</dbReference>
<evidence type="ECO:0000259" key="1">
    <source>
        <dbReference type="Pfam" id="PF13456"/>
    </source>
</evidence>
<proteinExistence type="predicted"/>
<gene>
    <name evidence="2" type="ORF">GCM10011614_05320</name>
</gene>
<sequence length="128" mass="14116">MSARRRVKVYFDGGCRPNPGRMEGAVVIRGEAILFPDMGTGNNTDAEWLALIRALETAQARGLQEFELIGDALEIIREANRALKGKHPLTGHAAAFARQARLAPPARIRWTRRAQNLAGIALARLHPR</sequence>
<dbReference type="EMBL" id="BMZA01000001">
    <property type="protein sequence ID" value="GGY93297.1"/>
    <property type="molecule type" value="Genomic_DNA"/>
</dbReference>
<reference evidence="2" key="1">
    <citation type="journal article" date="2014" name="Int. J. Syst. Evol. Microbiol.">
        <title>Complete genome sequence of Corynebacterium casei LMG S-19264T (=DSM 44701T), isolated from a smear-ripened cheese.</title>
        <authorList>
            <consortium name="US DOE Joint Genome Institute (JGI-PGF)"/>
            <person name="Walter F."/>
            <person name="Albersmeier A."/>
            <person name="Kalinowski J."/>
            <person name="Ruckert C."/>
        </authorList>
    </citation>
    <scope>NUCLEOTIDE SEQUENCE</scope>
    <source>
        <strain evidence="2">KCTC 32255</strain>
    </source>
</reference>
<protein>
    <recommendedName>
        <fullName evidence="1">RNase H type-1 domain-containing protein</fullName>
    </recommendedName>
</protein>
<feature type="domain" description="RNase H type-1" evidence="1">
    <location>
        <begin position="12"/>
        <end position="124"/>
    </location>
</feature>
<evidence type="ECO:0000313" key="3">
    <source>
        <dbReference type="Proteomes" id="UP000648075"/>
    </source>
</evidence>
<comment type="caution">
    <text evidence="2">The sequence shown here is derived from an EMBL/GenBank/DDBJ whole genome shotgun (WGS) entry which is preliminary data.</text>
</comment>
<accession>A0A918PAT9</accession>
<name>A0A918PAT9_9SPHN</name>
<evidence type="ECO:0000313" key="2">
    <source>
        <dbReference type="EMBL" id="GGY93297.1"/>
    </source>
</evidence>
<dbReference type="GO" id="GO:0004523">
    <property type="term" value="F:RNA-DNA hybrid ribonuclease activity"/>
    <property type="evidence" value="ECO:0007669"/>
    <property type="project" value="InterPro"/>
</dbReference>
<organism evidence="2 3">
    <name type="scientific">Novosphingobium colocasiae</name>
    <dbReference type="NCBI Taxonomy" id="1256513"/>
    <lineage>
        <taxon>Bacteria</taxon>
        <taxon>Pseudomonadati</taxon>
        <taxon>Pseudomonadota</taxon>
        <taxon>Alphaproteobacteria</taxon>
        <taxon>Sphingomonadales</taxon>
        <taxon>Sphingomonadaceae</taxon>
        <taxon>Novosphingobium</taxon>
    </lineage>
</organism>
<dbReference type="AlphaFoldDB" id="A0A918PAT9"/>
<dbReference type="Proteomes" id="UP000648075">
    <property type="component" value="Unassembled WGS sequence"/>
</dbReference>
<dbReference type="Gene3D" id="3.30.420.10">
    <property type="entry name" value="Ribonuclease H-like superfamily/Ribonuclease H"/>
    <property type="match status" value="1"/>
</dbReference>
<dbReference type="Pfam" id="PF13456">
    <property type="entry name" value="RVT_3"/>
    <property type="match status" value="1"/>
</dbReference>
<dbReference type="InterPro" id="IPR002156">
    <property type="entry name" value="RNaseH_domain"/>
</dbReference>
<dbReference type="RefSeq" id="WP_189619519.1">
    <property type="nucleotide sequence ID" value="NZ_BMZA01000001.1"/>
</dbReference>
<keyword evidence="3" id="KW-1185">Reference proteome</keyword>